<proteinExistence type="inferred from homology"/>
<dbReference type="Gene3D" id="3.10.110.10">
    <property type="entry name" value="Ubiquitin Conjugating Enzyme"/>
    <property type="match status" value="1"/>
</dbReference>
<name>A0A7S3EFD3_9RHOD</name>
<dbReference type="FunFam" id="3.10.110.10:FF:000051">
    <property type="entry name" value="ubiquitin-conjugating enzyme E2 R2-like"/>
    <property type="match status" value="1"/>
</dbReference>
<dbReference type="GO" id="GO:0016740">
    <property type="term" value="F:transferase activity"/>
    <property type="evidence" value="ECO:0007669"/>
    <property type="project" value="UniProtKB-KW"/>
</dbReference>
<accession>A0A7S3EFD3</accession>
<dbReference type="InterPro" id="IPR023313">
    <property type="entry name" value="UBQ-conjugating_AS"/>
</dbReference>
<reference evidence="7" key="1">
    <citation type="submission" date="2021-01" db="EMBL/GenBank/DDBJ databases">
        <authorList>
            <person name="Corre E."/>
            <person name="Pelletier E."/>
            <person name="Niang G."/>
            <person name="Scheremetjew M."/>
            <person name="Finn R."/>
            <person name="Kale V."/>
            <person name="Holt S."/>
            <person name="Cochrane G."/>
            <person name="Meng A."/>
            <person name="Brown T."/>
            <person name="Cohen L."/>
        </authorList>
    </citation>
    <scope>NUCLEOTIDE SEQUENCE</scope>
    <source>
        <strain evidence="7">CCMP 769</strain>
    </source>
</reference>
<evidence type="ECO:0000256" key="4">
    <source>
        <dbReference type="RuleBase" id="RU362109"/>
    </source>
</evidence>
<feature type="region of interest" description="Disordered" evidence="5">
    <location>
        <begin position="170"/>
        <end position="191"/>
    </location>
</feature>
<keyword evidence="1" id="KW-0808">Transferase</keyword>
<keyword evidence="4" id="KW-0067">ATP-binding</keyword>
<dbReference type="AlphaFoldDB" id="A0A7S3EFD3"/>
<dbReference type="Pfam" id="PF00179">
    <property type="entry name" value="UQ_con"/>
    <property type="match status" value="1"/>
</dbReference>
<dbReference type="EMBL" id="HBHW01024290">
    <property type="protein sequence ID" value="CAE0050709.1"/>
    <property type="molecule type" value="Transcribed_RNA"/>
</dbReference>
<dbReference type="InterPro" id="IPR016135">
    <property type="entry name" value="UBQ-conjugating_enzyme/RWD"/>
</dbReference>
<dbReference type="InterPro" id="IPR000608">
    <property type="entry name" value="UBC"/>
</dbReference>
<dbReference type="PROSITE" id="PS00183">
    <property type="entry name" value="UBC_1"/>
    <property type="match status" value="1"/>
</dbReference>
<dbReference type="GO" id="GO:0005524">
    <property type="term" value="F:ATP binding"/>
    <property type="evidence" value="ECO:0007669"/>
    <property type="project" value="UniProtKB-UniRule"/>
</dbReference>
<feature type="domain" description="UBC core" evidence="6">
    <location>
        <begin position="42"/>
        <end position="202"/>
    </location>
</feature>
<evidence type="ECO:0000256" key="2">
    <source>
        <dbReference type="ARBA" id="ARBA00022786"/>
    </source>
</evidence>
<dbReference type="SMART" id="SM00212">
    <property type="entry name" value="UBCc"/>
    <property type="match status" value="1"/>
</dbReference>
<comment type="similarity">
    <text evidence="4">Belongs to the ubiquitin-conjugating enzyme family.</text>
</comment>
<keyword evidence="2 4" id="KW-0833">Ubl conjugation pathway</keyword>
<evidence type="ECO:0000256" key="1">
    <source>
        <dbReference type="ARBA" id="ARBA00022679"/>
    </source>
</evidence>
<evidence type="ECO:0000259" key="6">
    <source>
        <dbReference type="PROSITE" id="PS50127"/>
    </source>
</evidence>
<organism evidence="7">
    <name type="scientific">Rhodosorus marinus</name>
    <dbReference type="NCBI Taxonomy" id="101924"/>
    <lineage>
        <taxon>Eukaryota</taxon>
        <taxon>Rhodophyta</taxon>
        <taxon>Stylonematophyceae</taxon>
        <taxon>Stylonematales</taxon>
        <taxon>Stylonemataceae</taxon>
        <taxon>Rhodosorus</taxon>
    </lineage>
</organism>
<feature type="active site" description="Glycyl thioester intermediate" evidence="3">
    <location>
        <position position="127"/>
    </location>
</feature>
<gene>
    <name evidence="7" type="ORF">RMAR00112_LOCUS18709</name>
</gene>
<dbReference type="CDD" id="cd23795">
    <property type="entry name" value="UBCc_UBE2G1"/>
    <property type="match status" value="1"/>
</dbReference>
<keyword evidence="4" id="KW-0547">Nucleotide-binding</keyword>
<sequence>MASDSARAALLLSKQLKGEGSMRARGFLFPLSLKFQTRTDANQSRSFHSRPKDLQKNGASFFSAGLVDDENPFEWQIILTGPASTLYEGGMFKARLTFPKDYPYKPPVMKFVSEMWHPNIYKDGKVCISILHPAGDDPNAYEMASERWLPVHTVESILNSVISLLASPNTESPANVDAAKQMREEPDNFKRRVRRTVDKTLDEAF</sequence>
<dbReference type="PANTHER" id="PTHR24067">
    <property type="entry name" value="UBIQUITIN-CONJUGATING ENZYME E2"/>
    <property type="match status" value="1"/>
</dbReference>
<feature type="compositionally biased region" description="Basic and acidic residues" evidence="5">
    <location>
        <begin position="180"/>
        <end position="191"/>
    </location>
</feature>
<evidence type="ECO:0000313" key="7">
    <source>
        <dbReference type="EMBL" id="CAE0050709.1"/>
    </source>
</evidence>
<protein>
    <recommendedName>
        <fullName evidence="6">UBC core domain-containing protein</fullName>
    </recommendedName>
</protein>
<dbReference type="InterPro" id="IPR050113">
    <property type="entry name" value="Ub_conjugating_enzyme"/>
</dbReference>
<evidence type="ECO:0000256" key="3">
    <source>
        <dbReference type="PROSITE-ProRule" id="PRU10133"/>
    </source>
</evidence>
<evidence type="ECO:0000256" key="5">
    <source>
        <dbReference type="SAM" id="MobiDB-lite"/>
    </source>
</evidence>
<dbReference type="PROSITE" id="PS50127">
    <property type="entry name" value="UBC_2"/>
    <property type="match status" value="1"/>
</dbReference>
<dbReference type="SUPFAM" id="SSF54495">
    <property type="entry name" value="UBC-like"/>
    <property type="match status" value="1"/>
</dbReference>